<name>A0A1Y1WSA0_9FUNG</name>
<reference evidence="1 2" key="2">
    <citation type="submission" date="2016-08" db="EMBL/GenBank/DDBJ databases">
        <title>Pervasive Adenine N6-methylation of Active Genes in Fungi.</title>
        <authorList>
            <consortium name="DOE Joint Genome Institute"/>
            <person name="Mondo S.J."/>
            <person name="Dannebaum R.O."/>
            <person name="Kuo R.C."/>
            <person name="Labutti K."/>
            <person name="Haridas S."/>
            <person name="Kuo A."/>
            <person name="Salamov A."/>
            <person name="Ahrendt S.R."/>
            <person name="Lipzen A."/>
            <person name="Sullivan W."/>
            <person name="Andreopoulos W.B."/>
            <person name="Clum A."/>
            <person name="Lindquist E."/>
            <person name="Daum C."/>
            <person name="Ramamoorthy G.K."/>
            <person name="Gryganskyi A."/>
            <person name="Culley D."/>
            <person name="Magnuson J.K."/>
            <person name="James T.Y."/>
            <person name="O'Malley M.A."/>
            <person name="Stajich J.E."/>
            <person name="Spatafora J.W."/>
            <person name="Visel A."/>
            <person name="Grigoriev I.V."/>
        </authorList>
    </citation>
    <scope>NUCLEOTIDE SEQUENCE [LARGE SCALE GENOMIC DNA]</scope>
    <source>
        <strain evidence="1 2">S4</strain>
    </source>
</reference>
<evidence type="ECO:0000313" key="1">
    <source>
        <dbReference type="EMBL" id="ORX76126.1"/>
    </source>
</evidence>
<reference evidence="1 2" key="1">
    <citation type="submission" date="2016-08" db="EMBL/GenBank/DDBJ databases">
        <title>A Parts List for Fungal Cellulosomes Revealed by Comparative Genomics.</title>
        <authorList>
            <consortium name="DOE Joint Genome Institute"/>
            <person name="Haitjema C.H."/>
            <person name="Gilmore S.P."/>
            <person name="Henske J.K."/>
            <person name="Solomon K.V."/>
            <person name="De Groot R."/>
            <person name="Kuo A."/>
            <person name="Mondo S.J."/>
            <person name="Salamov A.A."/>
            <person name="Labutti K."/>
            <person name="Zhao Z."/>
            <person name="Chiniquy J."/>
            <person name="Barry K."/>
            <person name="Brewer H.M."/>
            <person name="Purvine S.O."/>
            <person name="Wright A.T."/>
            <person name="Boxma B."/>
            <person name="Van Alen T."/>
            <person name="Hackstein J.H."/>
            <person name="Baker S.E."/>
            <person name="Grigoriev I.V."/>
            <person name="O'Malley M.A."/>
        </authorList>
    </citation>
    <scope>NUCLEOTIDE SEQUENCE [LARGE SCALE GENOMIC DNA]</scope>
    <source>
        <strain evidence="1 2">S4</strain>
    </source>
</reference>
<evidence type="ECO:0000313" key="2">
    <source>
        <dbReference type="Proteomes" id="UP000193944"/>
    </source>
</evidence>
<protein>
    <submittedName>
        <fullName evidence="1">Uncharacterized protein</fullName>
    </submittedName>
</protein>
<proteinExistence type="predicted"/>
<comment type="caution">
    <text evidence="1">The sequence shown here is derived from an EMBL/GenBank/DDBJ whole genome shotgun (WGS) entry which is preliminary data.</text>
</comment>
<gene>
    <name evidence="1" type="ORF">BCR32DRAFT_249001</name>
</gene>
<sequence>MNNNAEANYVKGHYNRKRRIKCYKCNRYGHKADEYGYKSNYKENHKNKNYRYHKNKKDEEDTYKYIDFAIEYDNYEEYKKISNLKPTILSVHRGVNKPENNRDNKDYLKLFNFYIIFNFSI</sequence>
<keyword evidence="2" id="KW-1185">Reference proteome</keyword>
<dbReference type="Proteomes" id="UP000193944">
    <property type="component" value="Unassembled WGS sequence"/>
</dbReference>
<dbReference type="AlphaFoldDB" id="A0A1Y1WSA0"/>
<accession>A0A1Y1WSA0</accession>
<organism evidence="1 2">
    <name type="scientific">Anaeromyces robustus</name>
    <dbReference type="NCBI Taxonomy" id="1754192"/>
    <lineage>
        <taxon>Eukaryota</taxon>
        <taxon>Fungi</taxon>
        <taxon>Fungi incertae sedis</taxon>
        <taxon>Chytridiomycota</taxon>
        <taxon>Chytridiomycota incertae sedis</taxon>
        <taxon>Neocallimastigomycetes</taxon>
        <taxon>Neocallimastigales</taxon>
        <taxon>Neocallimastigaceae</taxon>
        <taxon>Anaeromyces</taxon>
    </lineage>
</organism>
<dbReference type="EMBL" id="MCFG01000317">
    <property type="protein sequence ID" value="ORX76126.1"/>
    <property type="molecule type" value="Genomic_DNA"/>
</dbReference>